<evidence type="ECO:0000313" key="1">
    <source>
        <dbReference type="EMBL" id="KAJ9106145.1"/>
    </source>
</evidence>
<proteinExistence type="predicted"/>
<comment type="caution">
    <text evidence="1">The sequence shown here is derived from an EMBL/GenBank/DDBJ whole genome shotgun (WGS) entry which is preliminary data.</text>
</comment>
<sequence>MSEFVHVPVLLLYAINSLALKAYLSASSQGTVRHIAWLQAVVWTCLGVWTCIQRRDILGLLGRQLRYSLVGGLILFVQSSSCILAMQHHNLARDLERVITAAKHGSPTWLCRLDGRQGLDGWCIKSVKRVVEPKTIFLDDTSILGCAFASIVMYVAVAGLMSSPHSTIRRVPGNLTSFTAAITTIISISASLVPAASAPKSLLVGLWPDANAMAIQQKPEFKKETIGFWPATLILGLMTMSVPQQAPSLYDLGFVMLSYLAIIFAPSNFRRTNPLTRANPRAVNVSEAYASAASPSTVMKATNASGLQQLLPVGLRSVLKDVLRSPESSKIFYFLLLNLAYMFVQLMWGVWTNSLGLISDAIHMAFDCVALGVGLFASVMATWESDATFTYGYVLERRRVYSRVQTLSGFANGVFLILISIFIIVEGLQRIANPPQIMNMKQLLLVSAGGLGVNLWGMYATGHHHHHGHGHHDHGHDHGDHHHGHGHSANMHGVFLHVLADTMGSVGVIISTLLINWTGYAIFDPIASLMIASLIIASVIPLIMSSAKTLSLELESGKVDEIRNALAELASLDGVESYGASRFWPKDEETIVGSIHIQLAVSKSAIDTSTAEDPMRPIIPKASTIYADPDHTRELVEKLMYSKIHGLEALHIQLEAGDSSSFCTCRT</sequence>
<accession>A0ACC2W490</accession>
<gene>
    <name evidence="1" type="ORF">QFC21_001287</name>
</gene>
<reference evidence="1" key="1">
    <citation type="submission" date="2023-04" db="EMBL/GenBank/DDBJ databases">
        <title>Draft Genome sequencing of Naganishia species isolated from polar environments using Oxford Nanopore Technology.</title>
        <authorList>
            <person name="Leo P."/>
            <person name="Venkateswaran K."/>
        </authorList>
    </citation>
    <scope>NUCLEOTIDE SEQUENCE</scope>
    <source>
        <strain evidence="1">MNA-CCFEE 5423</strain>
    </source>
</reference>
<dbReference type="EMBL" id="JASBWT010000003">
    <property type="protein sequence ID" value="KAJ9106145.1"/>
    <property type="molecule type" value="Genomic_DNA"/>
</dbReference>
<evidence type="ECO:0000313" key="2">
    <source>
        <dbReference type="Proteomes" id="UP001227268"/>
    </source>
</evidence>
<name>A0ACC2W490_9TREE</name>
<keyword evidence="2" id="KW-1185">Reference proteome</keyword>
<dbReference type="Proteomes" id="UP001227268">
    <property type="component" value="Unassembled WGS sequence"/>
</dbReference>
<protein>
    <submittedName>
        <fullName evidence="1">Uncharacterized protein</fullName>
    </submittedName>
</protein>
<organism evidence="1 2">
    <name type="scientific">Naganishia friedmannii</name>
    <dbReference type="NCBI Taxonomy" id="89922"/>
    <lineage>
        <taxon>Eukaryota</taxon>
        <taxon>Fungi</taxon>
        <taxon>Dikarya</taxon>
        <taxon>Basidiomycota</taxon>
        <taxon>Agaricomycotina</taxon>
        <taxon>Tremellomycetes</taxon>
        <taxon>Filobasidiales</taxon>
        <taxon>Filobasidiaceae</taxon>
        <taxon>Naganishia</taxon>
    </lineage>
</organism>